<evidence type="ECO:0000313" key="5">
    <source>
        <dbReference type="Proteomes" id="UP000245207"/>
    </source>
</evidence>
<dbReference type="AlphaFoldDB" id="A0A2U1P924"/>
<dbReference type="InterPro" id="IPR023175">
    <property type="entry name" value="Vta1/CALS_N_sf"/>
</dbReference>
<reference evidence="4 5" key="1">
    <citation type="journal article" date="2018" name="Mol. Plant">
        <title>The genome of Artemisia annua provides insight into the evolution of Asteraceae family and artemisinin biosynthesis.</title>
        <authorList>
            <person name="Shen Q."/>
            <person name="Zhang L."/>
            <person name="Liao Z."/>
            <person name="Wang S."/>
            <person name="Yan T."/>
            <person name="Shi P."/>
            <person name="Liu M."/>
            <person name="Fu X."/>
            <person name="Pan Q."/>
            <person name="Wang Y."/>
            <person name="Lv Z."/>
            <person name="Lu X."/>
            <person name="Zhang F."/>
            <person name="Jiang W."/>
            <person name="Ma Y."/>
            <person name="Chen M."/>
            <person name="Hao X."/>
            <person name="Li L."/>
            <person name="Tang Y."/>
            <person name="Lv G."/>
            <person name="Zhou Y."/>
            <person name="Sun X."/>
            <person name="Brodelius P.E."/>
            <person name="Rose J.K.C."/>
            <person name="Tang K."/>
        </authorList>
    </citation>
    <scope>NUCLEOTIDE SEQUENCE [LARGE SCALE GENOMIC DNA]</scope>
    <source>
        <strain evidence="5">cv. Huhao1</strain>
        <tissue evidence="4">Leaf</tissue>
    </source>
</reference>
<dbReference type="STRING" id="35608.A0A2U1P924"/>
<feature type="compositionally biased region" description="Polar residues" evidence="3">
    <location>
        <begin position="29"/>
        <end position="38"/>
    </location>
</feature>
<organism evidence="4 5">
    <name type="scientific">Artemisia annua</name>
    <name type="common">Sweet wormwood</name>
    <dbReference type="NCBI Taxonomy" id="35608"/>
    <lineage>
        <taxon>Eukaryota</taxon>
        <taxon>Viridiplantae</taxon>
        <taxon>Streptophyta</taxon>
        <taxon>Embryophyta</taxon>
        <taxon>Tracheophyta</taxon>
        <taxon>Spermatophyta</taxon>
        <taxon>Magnoliopsida</taxon>
        <taxon>eudicotyledons</taxon>
        <taxon>Gunneridae</taxon>
        <taxon>Pentapetalae</taxon>
        <taxon>asterids</taxon>
        <taxon>campanulids</taxon>
        <taxon>Asterales</taxon>
        <taxon>Asteraceae</taxon>
        <taxon>Asteroideae</taxon>
        <taxon>Anthemideae</taxon>
        <taxon>Artemisiinae</taxon>
        <taxon>Artemisia</taxon>
    </lineage>
</organism>
<dbReference type="GO" id="GO:0012505">
    <property type="term" value="C:endomembrane system"/>
    <property type="evidence" value="ECO:0007669"/>
    <property type="project" value="UniProtKB-SubCell"/>
</dbReference>
<keyword evidence="2" id="KW-0472">Membrane</keyword>
<dbReference type="EMBL" id="PKPP01001492">
    <property type="protein sequence ID" value="PWA82244.1"/>
    <property type="molecule type" value="Genomic_DNA"/>
</dbReference>
<comment type="caution">
    <text evidence="4">The sequence shown here is derived from an EMBL/GenBank/DDBJ whole genome shotgun (WGS) entry which is preliminary data.</text>
</comment>
<name>A0A2U1P924_ARTAN</name>
<feature type="region of interest" description="Disordered" evidence="3">
    <location>
        <begin position="1"/>
        <end position="38"/>
    </location>
</feature>
<comment type="subcellular location">
    <subcellularLocation>
        <location evidence="1">Endomembrane system</location>
    </subcellularLocation>
</comment>
<sequence>MASTSGTKDAVGPPRSLSRRSMTRSSTMFDPNTDQIDSELVPSSLSSIAPILRVANEIEKDNPRVAYLECLDVYYDD</sequence>
<keyword evidence="5" id="KW-1185">Reference proteome</keyword>
<evidence type="ECO:0000313" key="4">
    <source>
        <dbReference type="EMBL" id="PWA82244.1"/>
    </source>
</evidence>
<evidence type="ECO:0000256" key="3">
    <source>
        <dbReference type="SAM" id="MobiDB-lite"/>
    </source>
</evidence>
<proteinExistence type="predicted"/>
<protein>
    <submittedName>
        <fullName evidence="4">Callose synthase</fullName>
    </submittedName>
</protein>
<evidence type="ECO:0000256" key="1">
    <source>
        <dbReference type="ARBA" id="ARBA00004308"/>
    </source>
</evidence>
<dbReference type="OrthoDB" id="1880850at2759"/>
<dbReference type="Gene3D" id="1.25.40.270">
    <property type="entry name" value="Vacuolar protein sorting-associated protein vta1"/>
    <property type="match status" value="1"/>
</dbReference>
<accession>A0A2U1P924</accession>
<dbReference type="Proteomes" id="UP000245207">
    <property type="component" value="Unassembled WGS sequence"/>
</dbReference>
<evidence type="ECO:0000256" key="2">
    <source>
        <dbReference type="ARBA" id="ARBA00023136"/>
    </source>
</evidence>
<gene>
    <name evidence="4" type="ORF">CTI12_AA179260</name>
</gene>